<dbReference type="Proteomes" id="UP001166784">
    <property type="component" value="Unassembled WGS sequence"/>
</dbReference>
<gene>
    <name evidence="1" type="ORF">MMA15_08980</name>
</gene>
<reference evidence="1" key="1">
    <citation type="submission" date="2022-03" db="EMBL/GenBank/DDBJ databases">
        <authorList>
            <person name="Santos J.D.N."/>
            <person name="Kallscheuer N."/>
            <person name="Jogler C."/>
            <person name="Lage O.M."/>
        </authorList>
    </citation>
    <scope>NUCLEOTIDE SEQUENCE</scope>
    <source>
        <strain evidence="1">M600PL45_2</strain>
    </source>
</reference>
<reference evidence="1" key="2">
    <citation type="journal article" date="2023" name="Int. J. Syst. Evol. Microbiol.">
        <title>Streptomyces marispadix sp. nov., isolated from marine beach sediment of the Northern Coast of Portugal.</title>
        <authorList>
            <person name="dos Santos J.D.N."/>
            <person name="Vitorino I.R."/>
            <person name="Kallscheuer N."/>
            <person name="Srivastava A."/>
            <person name="Krautwurst S."/>
            <person name="Marz M."/>
            <person name="Jogler C."/>
            <person name="Lobo Da Cunha A."/>
            <person name="Catita J."/>
            <person name="Goncalves H."/>
            <person name="Gonzalez I."/>
            <person name="Reyes F."/>
            <person name="Lage O.M."/>
        </authorList>
    </citation>
    <scope>NUCLEOTIDE SEQUENCE</scope>
    <source>
        <strain evidence="1">M600PL45_2</strain>
    </source>
</reference>
<keyword evidence="2" id="KW-1185">Reference proteome</keyword>
<dbReference type="EMBL" id="JAKWJU010000002">
    <property type="protein sequence ID" value="MCH6160539.1"/>
    <property type="molecule type" value="Genomic_DNA"/>
</dbReference>
<dbReference type="PANTHER" id="PTHR31793:SF2">
    <property type="entry name" value="BLR1345 PROTEIN"/>
    <property type="match status" value="1"/>
</dbReference>
<accession>A0ABS9SW75</accession>
<protein>
    <submittedName>
        <fullName evidence="1">Thioesterase family protein</fullName>
    </submittedName>
</protein>
<comment type="caution">
    <text evidence="1">The sequence shown here is derived from an EMBL/GenBank/DDBJ whole genome shotgun (WGS) entry which is preliminary data.</text>
</comment>
<organism evidence="1 2">
    <name type="scientific">Streptomyces marispadix</name>
    <dbReference type="NCBI Taxonomy" id="2922868"/>
    <lineage>
        <taxon>Bacteria</taxon>
        <taxon>Bacillati</taxon>
        <taxon>Actinomycetota</taxon>
        <taxon>Actinomycetes</taxon>
        <taxon>Kitasatosporales</taxon>
        <taxon>Streptomycetaceae</taxon>
        <taxon>Streptomyces</taxon>
    </lineage>
</organism>
<dbReference type="InterPro" id="IPR029069">
    <property type="entry name" value="HotDog_dom_sf"/>
</dbReference>
<dbReference type="PANTHER" id="PTHR31793">
    <property type="entry name" value="4-HYDROXYBENZOYL-COA THIOESTERASE FAMILY MEMBER"/>
    <property type="match status" value="1"/>
</dbReference>
<name>A0ABS9SW75_9ACTN</name>
<dbReference type="RefSeq" id="WP_241058594.1">
    <property type="nucleotide sequence ID" value="NZ_JAKWJU010000002.1"/>
</dbReference>
<dbReference type="SUPFAM" id="SSF54637">
    <property type="entry name" value="Thioesterase/thiol ester dehydrase-isomerase"/>
    <property type="match status" value="1"/>
</dbReference>
<evidence type="ECO:0000313" key="1">
    <source>
        <dbReference type="EMBL" id="MCH6160539.1"/>
    </source>
</evidence>
<proteinExistence type="predicted"/>
<dbReference type="CDD" id="cd00586">
    <property type="entry name" value="4HBT"/>
    <property type="match status" value="1"/>
</dbReference>
<dbReference type="InterPro" id="IPR050563">
    <property type="entry name" value="4-hydroxybenzoyl-CoA_TE"/>
</dbReference>
<sequence length="160" mass="17682">MAAEEAVDAAADAADATAGWVETYRGTVYPWHCDQMGHMNVMWYVGKFDEATWQLFAGFGVTPEYLRGSGHGMVAVDQRISYQRELLAGDVVAVRSALLEVREKVIRFCHRMENVATGEVAAVTVLTGVHFDTKSRRSCPMPDEQLVRARALVSDFDPGI</sequence>
<dbReference type="Gene3D" id="3.10.129.10">
    <property type="entry name" value="Hotdog Thioesterase"/>
    <property type="match status" value="1"/>
</dbReference>
<evidence type="ECO:0000313" key="2">
    <source>
        <dbReference type="Proteomes" id="UP001166784"/>
    </source>
</evidence>
<dbReference type="Pfam" id="PF13279">
    <property type="entry name" value="4HBT_2"/>
    <property type="match status" value="1"/>
</dbReference>